<dbReference type="Proteomes" id="UP000886520">
    <property type="component" value="Chromosome 22"/>
</dbReference>
<dbReference type="InterPro" id="IPR058517">
    <property type="entry name" value="DUF8204"/>
</dbReference>
<reference evidence="3" key="1">
    <citation type="submission" date="2021-01" db="EMBL/GenBank/DDBJ databases">
        <title>Adiantum capillus-veneris genome.</title>
        <authorList>
            <person name="Fang Y."/>
            <person name="Liao Q."/>
        </authorList>
    </citation>
    <scope>NUCLEOTIDE SEQUENCE</scope>
    <source>
        <strain evidence="3">H3</strain>
        <tissue evidence="3">Leaf</tissue>
    </source>
</reference>
<evidence type="ECO:0000256" key="1">
    <source>
        <dbReference type="SAM" id="MobiDB-lite"/>
    </source>
</evidence>
<evidence type="ECO:0000313" key="3">
    <source>
        <dbReference type="EMBL" id="KAI5061932.1"/>
    </source>
</evidence>
<organism evidence="3 4">
    <name type="scientific">Adiantum capillus-veneris</name>
    <name type="common">Maidenhair fern</name>
    <dbReference type="NCBI Taxonomy" id="13818"/>
    <lineage>
        <taxon>Eukaryota</taxon>
        <taxon>Viridiplantae</taxon>
        <taxon>Streptophyta</taxon>
        <taxon>Embryophyta</taxon>
        <taxon>Tracheophyta</taxon>
        <taxon>Polypodiopsida</taxon>
        <taxon>Polypodiidae</taxon>
        <taxon>Polypodiales</taxon>
        <taxon>Pteridineae</taxon>
        <taxon>Pteridaceae</taxon>
        <taxon>Vittarioideae</taxon>
        <taxon>Adiantum</taxon>
    </lineage>
</organism>
<dbReference type="PANTHER" id="PTHR34566">
    <property type="entry name" value="ALTERED INHERITANCE OF MITOCHONDRIA PROTEIN"/>
    <property type="match status" value="1"/>
</dbReference>
<dbReference type="Pfam" id="PF26631">
    <property type="entry name" value="DUF8204"/>
    <property type="match status" value="1"/>
</dbReference>
<dbReference type="AlphaFoldDB" id="A0A9D4U6I7"/>
<feature type="domain" description="DUF8204" evidence="2">
    <location>
        <begin position="16"/>
        <end position="106"/>
    </location>
</feature>
<dbReference type="PANTHER" id="PTHR34566:SF2">
    <property type="entry name" value="ALTERED INHERITANCE OF MITOCHONDRIA PROTEIN"/>
    <property type="match status" value="1"/>
</dbReference>
<comment type="caution">
    <text evidence="3">The sequence shown here is derived from an EMBL/GenBank/DDBJ whole genome shotgun (WGS) entry which is preliminary data.</text>
</comment>
<accession>A0A9D4U6I7</accession>
<proteinExistence type="predicted"/>
<sequence>MVKEATAEPSSGTAEGTCCSGLLYYSTGLAKKSKRPLCVGVTRPVNLAYRNPVERNNEAKNGQALRDFKFACMGQSMYRNNTRVVKQLPDGSIQGVDLPSCEGLAMIEVKGATKRQLDQSKQGSNEGGHAMPRPATQLRPPNPVKGVTPEDFGTKFVRSAGLVAAALKQNAHRVGNQIKTMVEDIFHPGGSGSK</sequence>
<dbReference type="OrthoDB" id="510712at2759"/>
<dbReference type="EMBL" id="JABFUD020000022">
    <property type="protein sequence ID" value="KAI5061932.1"/>
    <property type="molecule type" value="Genomic_DNA"/>
</dbReference>
<evidence type="ECO:0000313" key="4">
    <source>
        <dbReference type="Proteomes" id="UP000886520"/>
    </source>
</evidence>
<gene>
    <name evidence="3" type="ORF">GOP47_0022471</name>
</gene>
<evidence type="ECO:0000259" key="2">
    <source>
        <dbReference type="Pfam" id="PF26631"/>
    </source>
</evidence>
<keyword evidence="4" id="KW-1185">Reference proteome</keyword>
<feature type="region of interest" description="Disordered" evidence="1">
    <location>
        <begin position="113"/>
        <end position="151"/>
    </location>
</feature>
<protein>
    <recommendedName>
        <fullName evidence="2">DUF8204 domain-containing protein</fullName>
    </recommendedName>
</protein>
<name>A0A9D4U6I7_ADICA</name>